<organism evidence="1 2">
    <name type="scientific">Compostibacter hankyongensis</name>
    <dbReference type="NCBI Taxonomy" id="1007089"/>
    <lineage>
        <taxon>Bacteria</taxon>
        <taxon>Pseudomonadati</taxon>
        <taxon>Bacteroidota</taxon>
        <taxon>Chitinophagia</taxon>
        <taxon>Chitinophagales</taxon>
        <taxon>Chitinophagaceae</taxon>
        <taxon>Compostibacter</taxon>
    </lineage>
</organism>
<protein>
    <submittedName>
        <fullName evidence="1">Uncharacterized protein</fullName>
    </submittedName>
</protein>
<dbReference type="Proteomes" id="UP001501207">
    <property type="component" value="Unassembled WGS sequence"/>
</dbReference>
<evidence type="ECO:0000313" key="1">
    <source>
        <dbReference type="EMBL" id="GAA4306763.1"/>
    </source>
</evidence>
<evidence type="ECO:0000313" key="2">
    <source>
        <dbReference type="Proteomes" id="UP001501207"/>
    </source>
</evidence>
<sequence>METDLSAFGCNLNQWVNVSCEVRNKRVQILIDGKKAYETTILNKPAEVLGVRYQFEGTGSIDYMQLSHLNGVSVLKDDFGY</sequence>
<accession>A0ABP8FLW2</accession>
<dbReference type="EMBL" id="BAABFN010000002">
    <property type="protein sequence ID" value="GAA4306763.1"/>
    <property type="molecule type" value="Genomic_DNA"/>
</dbReference>
<reference evidence="2" key="1">
    <citation type="journal article" date="2019" name="Int. J. Syst. Evol. Microbiol.">
        <title>The Global Catalogue of Microorganisms (GCM) 10K type strain sequencing project: providing services to taxonomists for standard genome sequencing and annotation.</title>
        <authorList>
            <consortium name="The Broad Institute Genomics Platform"/>
            <consortium name="The Broad Institute Genome Sequencing Center for Infectious Disease"/>
            <person name="Wu L."/>
            <person name="Ma J."/>
        </authorList>
    </citation>
    <scope>NUCLEOTIDE SEQUENCE [LARGE SCALE GENOMIC DNA]</scope>
    <source>
        <strain evidence="2">JCM 17664</strain>
    </source>
</reference>
<comment type="caution">
    <text evidence="1">The sequence shown here is derived from an EMBL/GenBank/DDBJ whole genome shotgun (WGS) entry which is preliminary data.</text>
</comment>
<keyword evidence="2" id="KW-1185">Reference proteome</keyword>
<proteinExistence type="predicted"/>
<gene>
    <name evidence="1" type="ORF">GCM10023143_12880</name>
</gene>
<name>A0ABP8FLW2_9BACT</name>